<evidence type="ECO:0000259" key="6">
    <source>
        <dbReference type="Pfam" id="PF13354"/>
    </source>
</evidence>
<reference evidence="7 8" key="1">
    <citation type="submission" date="2018-06" db="EMBL/GenBank/DDBJ databases">
        <authorList>
            <consortium name="Pathogen Informatics"/>
            <person name="Doyle S."/>
        </authorList>
    </citation>
    <scope>NUCLEOTIDE SEQUENCE [LARGE SCALE GENOMIC DNA]</scope>
    <source>
        <strain evidence="7 8">NCTC10994</strain>
    </source>
</reference>
<dbReference type="AlphaFoldDB" id="A0A2X4X341"/>
<dbReference type="PROSITE" id="PS00146">
    <property type="entry name" value="BETA_LACTAMASE_A"/>
    <property type="match status" value="1"/>
</dbReference>
<dbReference type="GO" id="GO:0030655">
    <property type="term" value="P:beta-lactam antibiotic catabolic process"/>
    <property type="evidence" value="ECO:0007669"/>
    <property type="project" value="InterPro"/>
</dbReference>
<dbReference type="EC" id="3.5.2.6" evidence="2 5"/>
<keyword evidence="4 5" id="KW-0046">Antibiotic resistance</keyword>
<protein>
    <recommendedName>
        <fullName evidence="2 5">Beta-lactamase</fullName>
        <ecNumber evidence="2 5">3.5.2.6</ecNumber>
    </recommendedName>
</protein>
<dbReference type="PANTHER" id="PTHR35333">
    <property type="entry name" value="BETA-LACTAMASE"/>
    <property type="match status" value="1"/>
</dbReference>
<evidence type="ECO:0000313" key="7">
    <source>
        <dbReference type="EMBL" id="SQI30894.1"/>
    </source>
</evidence>
<dbReference type="Gene3D" id="3.40.710.10">
    <property type="entry name" value="DD-peptidase/beta-lactamase superfamily"/>
    <property type="match status" value="1"/>
</dbReference>
<evidence type="ECO:0000256" key="1">
    <source>
        <dbReference type="ARBA" id="ARBA00009009"/>
    </source>
</evidence>
<comment type="catalytic activity">
    <reaction evidence="5">
        <text>a beta-lactam + H2O = a substituted beta-amino acid</text>
        <dbReference type="Rhea" id="RHEA:20401"/>
        <dbReference type="ChEBI" id="CHEBI:15377"/>
        <dbReference type="ChEBI" id="CHEBI:35627"/>
        <dbReference type="ChEBI" id="CHEBI:140347"/>
        <dbReference type="EC" id="3.5.2.6"/>
    </reaction>
</comment>
<proteinExistence type="inferred from homology"/>
<dbReference type="InterPro" id="IPR045155">
    <property type="entry name" value="Beta-lactam_cat"/>
</dbReference>
<evidence type="ECO:0000256" key="5">
    <source>
        <dbReference type="RuleBase" id="RU361140"/>
    </source>
</evidence>
<evidence type="ECO:0000256" key="4">
    <source>
        <dbReference type="ARBA" id="ARBA00023251"/>
    </source>
</evidence>
<dbReference type="InterPro" id="IPR012338">
    <property type="entry name" value="Beta-lactam/transpept-like"/>
</dbReference>
<dbReference type="SUPFAM" id="SSF56601">
    <property type="entry name" value="beta-lactamase/transpeptidase-like"/>
    <property type="match status" value="1"/>
</dbReference>
<dbReference type="Proteomes" id="UP000249091">
    <property type="component" value="Chromosome 1"/>
</dbReference>
<name>A0A2X4X341_9NOCA</name>
<gene>
    <name evidence="7" type="primary">blaF</name>
    <name evidence="7" type="ORF">NCTC10994_01798</name>
</gene>
<dbReference type="InterPro" id="IPR023650">
    <property type="entry name" value="Beta-lactam_class-A_AS"/>
</dbReference>
<evidence type="ECO:0000256" key="3">
    <source>
        <dbReference type="ARBA" id="ARBA00022801"/>
    </source>
</evidence>
<dbReference type="Pfam" id="PF13354">
    <property type="entry name" value="Beta-lactamase2"/>
    <property type="match status" value="1"/>
</dbReference>
<dbReference type="STRING" id="1219011.GCA_001895045_02891"/>
<dbReference type="KEGG" id="rcr:NCTC10994_01798"/>
<dbReference type="NCBIfam" id="NF033103">
    <property type="entry name" value="bla_class_A"/>
    <property type="match status" value="1"/>
</dbReference>
<comment type="similarity">
    <text evidence="1 5">Belongs to the class-A beta-lactamase family.</text>
</comment>
<dbReference type="InterPro" id="IPR000871">
    <property type="entry name" value="Beta-lactam_class-A"/>
</dbReference>
<feature type="domain" description="Beta-lactamase class A catalytic" evidence="6">
    <location>
        <begin position="28"/>
        <end position="238"/>
    </location>
</feature>
<sequence>MTVPALDSRLAQIENQHKVRLGVLGHTPATGRVYAHRGDERFAMCSTFKMYAAAGILRLESLGKLSLDETVPVEPADIVVNSPVTTEHQGRVMTVGGLCEAALTRSDNTAANLLLRRLGGPDTVTALARSVGDGATRLDRWEPELNEAGRGDERDTTTAVGLGTGCRELLVGAGLPPPQQRMLTGWMRASLTSGKRIRAALPRDWTAADKTGGGLHGTVNDAGVVWSPSGNPLVLVVLSDSTTGNPDVPIDDAPTVAATTAVIEAMAAHL</sequence>
<dbReference type="GO" id="GO:0008800">
    <property type="term" value="F:beta-lactamase activity"/>
    <property type="evidence" value="ECO:0007669"/>
    <property type="project" value="UniProtKB-UniRule"/>
</dbReference>
<keyword evidence="3 5" id="KW-0378">Hydrolase</keyword>
<dbReference type="PRINTS" id="PR00118">
    <property type="entry name" value="BLACTAMASEA"/>
</dbReference>
<evidence type="ECO:0000313" key="8">
    <source>
        <dbReference type="Proteomes" id="UP000249091"/>
    </source>
</evidence>
<evidence type="ECO:0000256" key="2">
    <source>
        <dbReference type="ARBA" id="ARBA00012865"/>
    </source>
</evidence>
<dbReference type="EMBL" id="LS483468">
    <property type="protein sequence ID" value="SQI30894.1"/>
    <property type="molecule type" value="Genomic_DNA"/>
</dbReference>
<accession>A0A2X4X341</accession>
<dbReference type="GO" id="GO:0046677">
    <property type="term" value="P:response to antibiotic"/>
    <property type="evidence" value="ECO:0007669"/>
    <property type="project" value="UniProtKB-UniRule"/>
</dbReference>
<dbReference type="PANTHER" id="PTHR35333:SF3">
    <property type="entry name" value="BETA-LACTAMASE-TYPE TRANSPEPTIDASE FOLD CONTAINING PROTEIN"/>
    <property type="match status" value="1"/>
</dbReference>
<keyword evidence="8" id="KW-1185">Reference proteome</keyword>
<organism evidence="7 8">
    <name type="scientific">Rhodococcus coprophilus</name>
    <dbReference type="NCBI Taxonomy" id="38310"/>
    <lineage>
        <taxon>Bacteria</taxon>
        <taxon>Bacillati</taxon>
        <taxon>Actinomycetota</taxon>
        <taxon>Actinomycetes</taxon>
        <taxon>Mycobacteriales</taxon>
        <taxon>Nocardiaceae</taxon>
        <taxon>Rhodococcus</taxon>
    </lineage>
</organism>